<comment type="similarity">
    <text evidence="2">Belongs to the peptidase M50B family.</text>
</comment>
<accession>A0A657LUD6</accession>
<dbReference type="RefSeq" id="WP_071832800.1">
    <property type="nucleotide sequence ID" value="NZ_LSRP01000079.1"/>
</dbReference>
<comment type="cofactor">
    <cofactor evidence="1">
        <name>Zn(2+)</name>
        <dbReference type="ChEBI" id="CHEBI:29105"/>
    </cofactor>
</comment>
<sequence length="425" mass="46768">MTEHLPAIILLVVNMGLLWLLMAAPVGRRTLRVSQTYKADFEKMWQALSPTGRFADWHHAVLSSRVLSGGDLSVEQTFSHLDRHGLPIVRRFSVTEHRAGDVRERHCELRVLDDSALDGAFWKDFRERRRLVATQDGDVSVTIEQTDRYRGLAFLAFRFFAMRREMKALHEWVETGESLPVRAGFEHPLVQVGLAVLSTLLLWPFFGLNSQGLMMSVLLTVVIVLHEFGHMAAYRAFGHKTVRMIFVPLLGGVAIGGRPYNSLFEVSTCALMGAGMSAFLVPVAIALHDAGGEGVLGFVPAASILVFLLILGAFNLLNLLPMNRFDGGQVLRQVFRSGNGRMVGSFVVTLVILAIGWRIGLPTPALMAGLAIFALLSLMARGSVKPRHSLDEMTTSQRLVSGCGLYAAVGLHGYAIIYATDRLFG</sequence>
<comment type="caution">
    <text evidence="8">The sequence shown here is derived from an EMBL/GenBank/DDBJ whole genome shotgun (WGS) entry which is preliminary data.</text>
</comment>
<keyword evidence="5" id="KW-0862">Zinc</keyword>
<dbReference type="Gene3D" id="3.30.530.20">
    <property type="match status" value="1"/>
</dbReference>
<evidence type="ECO:0000313" key="8">
    <source>
        <dbReference type="EMBL" id="OJF97926.1"/>
    </source>
</evidence>
<dbReference type="SUPFAM" id="SSF55961">
    <property type="entry name" value="Bet v1-like"/>
    <property type="match status" value="1"/>
</dbReference>
<keyword evidence="6" id="KW-0482">Metalloprotease</keyword>
<feature type="transmembrane region" description="Helical" evidence="7">
    <location>
        <begin position="297"/>
        <end position="320"/>
    </location>
</feature>
<keyword evidence="7" id="KW-0472">Membrane</keyword>
<evidence type="ECO:0008006" key="10">
    <source>
        <dbReference type="Google" id="ProtNLM"/>
    </source>
</evidence>
<dbReference type="Proteomes" id="UP000182661">
    <property type="component" value="Unassembled WGS sequence"/>
</dbReference>
<dbReference type="CDD" id="cd07812">
    <property type="entry name" value="SRPBCC"/>
    <property type="match status" value="1"/>
</dbReference>
<dbReference type="PANTHER" id="PTHR39188:SF3">
    <property type="entry name" value="STAGE IV SPORULATION PROTEIN FB"/>
    <property type="match status" value="1"/>
</dbReference>
<dbReference type="EMBL" id="LSRP01000079">
    <property type="protein sequence ID" value="OJF97926.1"/>
    <property type="molecule type" value="Genomic_DNA"/>
</dbReference>
<dbReference type="OrthoDB" id="7866850at2"/>
<evidence type="ECO:0000256" key="5">
    <source>
        <dbReference type="ARBA" id="ARBA00022833"/>
    </source>
</evidence>
<name>A0A657LUD6_9HYPH</name>
<evidence type="ECO:0000313" key="9">
    <source>
        <dbReference type="Proteomes" id="UP000182661"/>
    </source>
</evidence>
<evidence type="ECO:0000256" key="3">
    <source>
        <dbReference type="ARBA" id="ARBA00022670"/>
    </source>
</evidence>
<dbReference type="InterPro" id="IPR023393">
    <property type="entry name" value="START-like_dom_sf"/>
</dbReference>
<feature type="transmembrane region" description="Helical" evidence="7">
    <location>
        <begin position="189"/>
        <end position="206"/>
    </location>
</feature>
<feature type="transmembrane region" description="Helical" evidence="7">
    <location>
        <begin position="263"/>
        <end position="285"/>
    </location>
</feature>
<evidence type="ECO:0000256" key="6">
    <source>
        <dbReference type="ARBA" id="ARBA00023049"/>
    </source>
</evidence>
<feature type="transmembrane region" description="Helical" evidence="7">
    <location>
        <begin position="399"/>
        <end position="419"/>
    </location>
</feature>
<dbReference type="PANTHER" id="PTHR39188">
    <property type="entry name" value="MEMBRANE-ASSOCIATED ZINC METALLOPROTEASE M50B"/>
    <property type="match status" value="1"/>
</dbReference>
<protein>
    <recommendedName>
        <fullName evidence="10">Peptidase M50</fullName>
    </recommendedName>
</protein>
<feature type="transmembrane region" description="Helical" evidence="7">
    <location>
        <begin position="365"/>
        <end position="384"/>
    </location>
</feature>
<keyword evidence="7" id="KW-1133">Transmembrane helix</keyword>
<evidence type="ECO:0000256" key="1">
    <source>
        <dbReference type="ARBA" id="ARBA00001947"/>
    </source>
</evidence>
<dbReference type="AlphaFoldDB" id="A0A657LUD6"/>
<evidence type="ECO:0000256" key="2">
    <source>
        <dbReference type="ARBA" id="ARBA00007931"/>
    </source>
</evidence>
<keyword evidence="4" id="KW-0378">Hydrolase</keyword>
<proteinExistence type="inferred from homology"/>
<keyword evidence="9" id="KW-1185">Reference proteome</keyword>
<feature type="transmembrane region" description="Helical" evidence="7">
    <location>
        <begin position="6"/>
        <end position="26"/>
    </location>
</feature>
<keyword evidence="3" id="KW-0645">Protease</keyword>
<feature type="transmembrane region" description="Helical" evidence="7">
    <location>
        <begin position="212"/>
        <end position="234"/>
    </location>
</feature>
<keyword evidence="7" id="KW-0812">Transmembrane</keyword>
<evidence type="ECO:0000256" key="7">
    <source>
        <dbReference type="SAM" id="Phobius"/>
    </source>
</evidence>
<dbReference type="GO" id="GO:0008237">
    <property type="term" value="F:metallopeptidase activity"/>
    <property type="evidence" value="ECO:0007669"/>
    <property type="project" value="UniProtKB-KW"/>
</dbReference>
<feature type="transmembrane region" description="Helical" evidence="7">
    <location>
        <begin position="341"/>
        <end position="359"/>
    </location>
</feature>
<organism evidence="8 9">
    <name type="scientific">Pararhizobium antarcticum</name>
    <dbReference type="NCBI Taxonomy" id="1798805"/>
    <lineage>
        <taxon>Bacteria</taxon>
        <taxon>Pseudomonadati</taxon>
        <taxon>Pseudomonadota</taxon>
        <taxon>Alphaproteobacteria</taxon>
        <taxon>Hyphomicrobiales</taxon>
        <taxon>Rhizobiaceae</taxon>
        <taxon>Rhizobium/Agrobacterium group</taxon>
        <taxon>Pararhizobium</taxon>
    </lineage>
</organism>
<gene>
    <name evidence="8" type="ORF">AX760_15820</name>
</gene>
<dbReference type="GO" id="GO:0006508">
    <property type="term" value="P:proteolysis"/>
    <property type="evidence" value="ECO:0007669"/>
    <property type="project" value="UniProtKB-KW"/>
</dbReference>
<evidence type="ECO:0000256" key="4">
    <source>
        <dbReference type="ARBA" id="ARBA00022801"/>
    </source>
</evidence>
<reference evidence="8 9" key="1">
    <citation type="submission" date="2016-02" db="EMBL/GenBank/DDBJ databases">
        <title>Genome sequencing of a beta-galactosidase producing bacteria Rhizobium sp. 59.</title>
        <authorList>
            <person name="Wang D."/>
            <person name="Kot W."/>
            <person name="Qin Y."/>
            <person name="Hansen L."/>
            <person name="Naqvi K."/>
            <person name="Rensing C."/>
        </authorList>
    </citation>
    <scope>NUCLEOTIDE SEQUENCE [LARGE SCALE GENOMIC DNA]</scope>
    <source>
        <strain evidence="8 9">59</strain>
    </source>
</reference>